<dbReference type="PROSITE" id="PS50885">
    <property type="entry name" value="HAMP"/>
    <property type="match status" value="1"/>
</dbReference>
<evidence type="ECO:0000259" key="6">
    <source>
        <dbReference type="PROSITE" id="PS50885"/>
    </source>
</evidence>
<keyword evidence="4" id="KW-0472">Membrane</keyword>
<evidence type="ECO:0000313" key="7">
    <source>
        <dbReference type="EMBL" id="XAH73687.1"/>
    </source>
</evidence>
<name>A0ABZ3EVK0_9FIRM</name>
<accession>A0ABZ3EVK0</accession>
<dbReference type="RefSeq" id="WP_342757290.1">
    <property type="nucleotide sequence ID" value="NZ_CP146256.1"/>
</dbReference>
<protein>
    <submittedName>
        <fullName evidence="7">Methyl-accepting chemotaxis protein</fullName>
    </submittedName>
</protein>
<evidence type="ECO:0000256" key="4">
    <source>
        <dbReference type="SAM" id="Phobius"/>
    </source>
</evidence>
<keyword evidence="1" id="KW-0145">Chemotaxis</keyword>
<comment type="similarity">
    <text evidence="2">Belongs to the methyl-accepting chemotaxis (MCP) protein family.</text>
</comment>
<evidence type="ECO:0000256" key="2">
    <source>
        <dbReference type="ARBA" id="ARBA00029447"/>
    </source>
</evidence>
<dbReference type="PRINTS" id="PR00260">
    <property type="entry name" value="CHEMTRNSDUCR"/>
</dbReference>
<feature type="transmembrane region" description="Helical" evidence="4">
    <location>
        <begin position="41"/>
        <end position="66"/>
    </location>
</feature>
<dbReference type="Pfam" id="PF00015">
    <property type="entry name" value="MCPsignal"/>
    <property type="match status" value="1"/>
</dbReference>
<dbReference type="InterPro" id="IPR004090">
    <property type="entry name" value="Chemotax_Me-accpt_rcpt"/>
</dbReference>
<dbReference type="Proteomes" id="UP001451571">
    <property type="component" value="Chromosome"/>
</dbReference>
<reference evidence="7 8" key="1">
    <citation type="submission" date="2024-02" db="EMBL/GenBank/DDBJ databases">
        <title>Bacterial strain from lacustrine sediment.</title>
        <authorList>
            <person name="Petit C."/>
            <person name="Fadhlaoui K."/>
        </authorList>
    </citation>
    <scope>NUCLEOTIDE SEQUENCE [LARGE SCALE GENOMIC DNA]</scope>
    <source>
        <strain evidence="7 8">IPX-CK</strain>
    </source>
</reference>
<keyword evidence="3" id="KW-0807">Transducer</keyword>
<keyword evidence="8" id="KW-1185">Reference proteome</keyword>
<sequence>MKKGTTFIAIFSDKLRKEKVKIMLKVTKRKGSIEKIFYSRFSAIVFMTGLLVLLMGFSILSFDYVFSRSEKINAEKSDLLSYEMAHYKWWINLSSAVYYNTEFTGQTDETKCDFGIYLYGEDVKGNPKMSEFYEQAEPLHREIHQLAEEVLSVNETDKAQAEALLKDSVEVKIHSLVSLLDDTIAQKQEQIDNQRKMVIIMFSVIFVAAVFAVILTVRFIIKTYRYVKTKVIEPIVDLQQECEKLAEGNLSLSFETDMENEIGSLGRALDFAVKEIKKYIDAIDFGMKEFSAGDFTCVCPVEFIGDFANIQRSIESFQEKMNDTLYEMSVAIEQVSAGAQELSAGAQDIAQGATNQAGSVQELSEVISNITGQISNNAEHTQNADEWGARTGETVRTSKGQMGQLVAAITDIAAASEGIKNIIDTIDAIASETNLLALNAAIESARAGAAGKGFAVVADQIRKLAQESADAAKNTTELIEESLAHIEKGKVLTGVTSEAFEEVAKNAQTVLEMIDKIAQESRAQAQEADKIAKGIDRISSVVQTNASVSEESAAASEELSAQALVMTDLISQFKLNRGSIRS</sequence>
<organism evidence="7 8">
    <name type="scientific">Kineothrix sedimenti</name>
    <dbReference type="NCBI Taxonomy" id="3123317"/>
    <lineage>
        <taxon>Bacteria</taxon>
        <taxon>Bacillati</taxon>
        <taxon>Bacillota</taxon>
        <taxon>Clostridia</taxon>
        <taxon>Lachnospirales</taxon>
        <taxon>Lachnospiraceae</taxon>
        <taxon>Kineothrix</taxon>
    </lineage>
</organism>
<dbReference type="PANTHER" id="PTHR43531:SF11">
    <property type="entry name" value="METHYL-ACCEPTING CHEMOTAXIS PROTEIN 3"/>
    <property type="match status" value="1"/>
</dbReference>
<dbReference type="InterPro" id="IPR025991">
    <property type="entry name" value="Chemoreceptor_zinc-bind_dom"/>
</dbReference>
<dbReference type="InterPro" id="IPR003660">
    <property type="entry name" value="HAMP_dom"/>
</dbReference>
<evidence type="ECO:0000313" key="8">
    <source>
        <dbReference type="Proteomes" id="UP001451571"/>
    </source>
</evidence>
<dbReference type="InterPro" id="IPR004089">
    <property type="entry name" value="MCPsignal_dom"/>
</dbReference>
<keyword evidence="4" id="KW-0812">Transmembrane</keyword>
<dbReference type="Pfam" id="PF00672">
    <property type="entry name" value="HAMP"/>
    <property type="match status" value="1"/>
</dbReference>
<dbReference type="Pfam" id="PF13682">
    <property type="entry name" value="CZB"/>
    <property type="match status" value="1"/>
</dbReference>
<dbReference type="Gene3D" id="1.20.120.30">
    <property type="entry name" value="Aspartate receptor, ligand-binding domain"/>
    <property type="match status" value="1"/>
</dbReference>
<dbReference type="Gene3D" id="1.10.8.500">
    <property type="entry name" value="HAMP domain in histidine kinase"/>
    <property type="match status" value="1"/>
</dbReference>
<feature type="domain" description="Methyl-accepting transducer" evidence="5">
    <location>
        <begin position="331"/>
        <end position="560"/>
    </location>
</feature>
<dbReference type="CDD" id="cd06225">
    <property type="entry name" value="HAMP"/>
    <property type="match status" value="1"/>
</dbReference>
<evidence type="ECO:0000256" key="3">
    <source>
        <dbReference type="PROSITE-ProRule" id="PRU00284"/>
    </source>
</evidence>
<dbReference type="SUPFAM" id="SSF58104">
    <property type="entry name" value="Methyl-accepting chemotaxis protein (MCP) signaling domain"/>
    <property type="match status" value="1"/>
</dbReference>
<feature type="transmembrane region" description="Helical" evidence="4">
    <location>
        <begin position="197"/>
        <end position="221"/>
    </location>
</feature>
<feature type="domain" description="HAMP" evidence="6">
    <location>
        <begin position="229"/>
        <end position="281"/>
    </location>
</feature>
<dbReference type="InterPro" id="IPR051310">
    <property type="entry name" value="MCP_chemotaxis"/>
</dbReference>
<dbReference type="SMART" id="SM00283">
    <property type="entry name" value="MA"/>
    <property type="match status" value="1"/>
</dbReference>
<dbReference type="Gene3D" id="1.10.287.950">
    <property type="entry name" value="Methyl-accepting chemotaxis protein"/>
    <property type="match status" value="1"/>
</dbReference>
<gene>
    <name evidence="7" type="ORF">V6984_19640</name>
</gene>
<proteinExistence type="inferred from homology"/>
<keyword evidence="4" id="KW-1133">Transmembrane helix</keyword>
<evidence type="ECO:0000259" key="5">
    <source>
        <dbReference type="PROSITE" id="PS50111"/>
    </source>
</evidence>
<evidence type="ECO:0000256" key="1">
    <source>
        <dbReference type="ARBA" id="ARBA00022500"/>
    </source>
</evidence>
<dbReference type="PROSITE" id="PS50111">
    <property type="entry name" value="CHEMOTAXIS_TRANSDUC_2"/>
    <property type="match status" value="1"/>
</dbReference>
<dbReference type="PANTHER" id="PTHR43531">
    <property type="entry name" value="PROTEIN ICFG"/>
    <property type="match status" value="1"/>
</dbReference>
<dbReference type="EMBL" id="CP146256">
    <property type="protein sequence ID" value="XAH73687.1"/>
    <property type="molecule type" value="Genomic_DNA"/>
</dbReference>